<proteinExistence type="predicted"/>
<feature type="domain" description="Transposable element P transposase-like GTP-binding insertion" evidence="2">
    <location>
        <begin position="165"/>
        <end position="282"/>
    </location>
</feature>
<evidence type="ECO:0000259" key="1">
    <source>
        <dbReference type="Pfam" id="PF21787"/>
    </source>
</evidence>
<accession>A0A2S2PS39</accession>
<feature type="domain" description="Transposable element P transposase-like RNase H" evidence="1">
    <location>
        <begin position="6"/>
        <end position="138"/>
    </location>
</feature>
<dbReference type="PANTHER" id="PTHR47577">
    <property type="entry name" value="THAP DOMAIN-CONTAINING PROTEIN 6"/>
    <property type="match status" value="1"/>
</dbReference>
<dbReference type="AlphaFoldDB" id="A0A2S2PS39"/>
<gene>
    <name evidence="4" type="primary">THAP9_0</name>
    <name evidence="4" type="ORF">g.10613</name>
</gene>
<evidence type="ECO:0000259" key="2">
    <source>
        <dbReference type="Pfam" id="PF21788"/>
    </source>
</evidence>
<dbReference type="EMBL" id="GGMR01019037">
    <property type="protein sequence ID" value="MBY31656.1"/>
    <property type="molecule type" value="Transcribed_RNA"/>
</dbReference>
<dbReference type="Pfam" id="PF21789">
    <property type="entry name" value="TNP-like_RNaseH_C"/>
    <property type="match status" value="1"/>
</dbReference>
<reference evidence="4" key="1">
    <citation type="submission" date="2018-04" db="EMBL/GenBank/DDBJ databases">
        <title>Transcriptome of Schizaphis graminum biotype I.</title>
        <authorList>
            <person name="Scully E.D."/>
            <person name="Geib S.M."/>
            <person name="Palmer N.A."/>
            <person name="Koch K."/>
            <person name="Bradshaw J."/>
            <person name="Heng-Moss T."/>
            <person name="Sarath G."/>
        </authorList>
    </citation>
    <scope>NUCLEOTIDE SEQUENCE</scope>
</reference>
<dbReference type="Pfam" id="PF21788">
    <property type="entry name" value="TNP-like_GBD"/>
    <property type="match status" value="1"/>
</dbReference>
<feature type="domain" description="Transposable element P transposase-like RNase H C-terminal" evidence="3">
    <location>
        <begin position="354"/>
        <end position="388"/>
    </location>
</feature>
<protein>
    <submittedName>
        <fullName evidence="4">THAP domain-containing protein 9</fullName>
    </submittedName>
</protein>
<evidence type="ECO:0000259" key="3">
    <source>
        <dbReference type="Pfam" id="PF21789"/>
    </source>
</evidence>
<organism evidence="4">
    <name type="scientific">Schizaphis graminum</name>
    <name type="common">Green bug aphid</name>
    <dbReference type="NCBI Taxonomy" id="13262"/>
    <lineage>
        <taxon>Eukaryota</taxon>
        <taxon>Metazoa</taxon>
        <taxon>Ecdysozoa</taxon>
        <taxon>Arthropoda</taxon>
        <taxon>Hexapoda</taxon>
        <taxon>Insecta</taxon>
        <taxon>Pterygota</taxon>
        <taxon>Neoptera</taxon>
        <taxon>Paraneoptera</taxon>
        <taxon>Hemiptera</taxon>
        <taxon>Sternorrhyncha</taxon>
        <taxon>Aphidomorpha</taxon>
        <taxon>Aphidoidea</taxon>
        <taxon>Aphididae</taxon>
        <taxon>Aphidini</taxon>
        <taxon>Schizaphis</taxon>
    </lineage>
</organism>
<dbReference type="InterPro" id="IPR048367">
    <property type="entry name" value="TNP-like_RNaseH_C"/>
</dbReference>
<sequence>MVVDGNPGFTKESFEAIANEAKNRPIYCNLVIDEMCIRRYVEMDSQKKIYGYINMGAEYSYENDDIPLAKNALVFLVVGINGYWKMPIAYFLIDGLNGGERANLLTKAIDLLYDTGIHLCSVTFDGASVNSKMCIELGANFNVDNGKPYIINNHEQKLYIYYDPAHMLKLIRNAWEFKSVIINSKGEKICWKYIKMLYGIEQQEGLRAGTKLTKRHIEFHNEKMNVRLAAQTLSDSVADALSYLKNQNDLFGDVEPTVEFIRYINNAFDILNSRSNFSKNPYNKAISSDTIEQYTRFMQDFIPFIKSLEFPGGIKVINSGRKTGFVGFILSLQNAISMFHDLLAKADLYFFPTYKISQDHIETTFSAIRSRLGYNNNPTCREFKAAYKRIIIHNEVVGSVFGNCSMQKDI</sequence>
<dbReference type="Pfam" id="PF21787">
    <property type="entry name" value="TNP-like_RNaseH_N"/>
    <property type="match status" value="1"/>
</dbReference>
<evidence type="ECO:0000313" key="4">
    <source>
        <dbReference type="EMBL" id="MBY31656.1"/>
    </source>
</evidence>
<dbReference type="InterPro" id="IPR048365">
    <property type="entry name" value="TNP-like_RNaseH_N"/>
</dbReference>
<name>A0A2S2PS39_SCHGA</name>
<dbReference type="InterPro" id="IPR048366">
    <property type="entry name" value="TNP-like_GBD"/>
</dbReference>
<dbReference type="PANTHER" id="PTHR47577:SF2">
    <property type="entry name" value="THAP DOMAIN CONTAINING 9"/>
    <property type="match status" value="1"/>
</dbReference>